<evidence type="ECO:0000256" key="4">
    <source>
        <dbReference type="ARBA" id="ARBA00022777"/>
    </source>
</evidence>
<comment type="caution">
    <text evidence="5">The sequence shown here is derived from an EMBL/GenBank/DDBJ whole genome shotgun (WGS) entry which is preliminary data.</text>
</comment>
<dbReference type="Gene3D" id="3.40.50.300">
    <property type="entry name" value="P-loop containing nucleotide triphosphate hydrolases"/>
    <property type="match status" value="1"/>
</dbReference>
<accession>A0A2M6YQS0</accession>
<sequence length="203" mass="22758">MAKIVVIHGTPGAGKTTHSERLVKLSRADYPVFHISAGNRLRDIRTGVIQSTFGLEINNPSAPALLDHRIVNGVIFEYIEQHTRNSIVLVDGYPRFVDAIEPFIEAIKTGGHELLGCLNLSISLETCMARLSGRGVRRGERIGVDIDSVERRYFEHSTYTIEAVKALKEITRVIDIDAESHQEIVWESYLRAFQELAGNRQGY</sequence>
<dbReference type="GO" id="GO:0005524">
    <property type="term" value="F:ATP binding"/>
    <property type="evidence" value="ECO:0007669"/>
    <property type="project" value="InterPro"/>
</dbReference>
<evidence type="ECO:0000256" key="2">
    <source>
        <dbReference type="ARBA" id="ARBA00022727"/>
    </source>
</evidence>
<dbReference type="Proteomes" id="UP000229502">
    <property type="component" value="Unassembled WGS sequence"/>
</dbReference>
<dbReference type="InterPro" id="IPR027417">
    <property type="entry name" value="P-loop_NTPase"/>
</dbReference>
<reference evidence="6" key="1">
    <citation type="submission" date="2017-09" db="EMBL/GenBank/DDBJ databases">
        <title>Depth-based differentiation of microbial function through sediment-hosted aquifers and enrichment of novel symbionts in the deep terrestrial subsurface.</title>
        <authorList>
            <person name="Probst A.J."/>
            <person name="Ladd B."/>
            <person name="Jarett J.K."/>
            <person name="Geller-Mcgrath D.E."/>
            <person name="Sieber C.M.K."/>
            <person name="Emerson J.B."/>
            <person name="Anantharaman K."/>
            <person name="Thomas B.C."/>
            <person name="Malmstrom R."/>
            <person name="Stieglmeier M."/>
            <person name="Klingl A."/>
            <person name="Woyke T."/>
            <person name="Ryan C.M."/>
            <person name="Banfield J.F."/>
        </authorList>
    </citation>
    <scope>NUCLEOTIDE SEQUENCE [LARGE SCALE GENOMIC DNA]</scope>
</reference>
<organism evidence="5 6">
    <name type="scientific">Candidatus Shapirobacteria bacterium CG07_land_8_20_14_0_80_39_18</name>
    <dbReference type="NCBI Taxonomy" id="1974882"/>
    <lineage>
        <taxon>Bacteria</taxon>
        <taxon>Candidatus Shapironibacteriota</taxon>
    </lineage>
</organism>
<protein>
    <recommendedName>
        <fullName evidence="7">Adenylate kinase</fullName>
    </recommendedName>
</protein>
<gene>
    <name evidence="5" type="ORF">COT03_02855</name>
</gene>
<proteinExistence type="predicted"/>
<evidence type="ECO:0000313" key="6">
    <source>
        <dbReference type="Proteomes" id="UP000229502"/>
    </source>
</evidence>
<dbReference type="Pfam" id="PF00406">
    <property type="entry name" value="ADK"/>
    <property type="match status" value="1"/>
</dbReference>
<dbReference type="GO" id="GO:0019205">
    <property type="term" value="F:nucleobase-containing compound kinase activity"/>
    <property type="evidence" value="ECO:0007669"/>
    <property type="project" value="InterPro"/>
</dbReference>
<dbReference type="PANTHER" id="PTHR23359">
    <property type="entry name" value="NUCLEOTIDE KINASE"/>
    <property type="match status" value="1"/>
</dbReference>
<dbReference type="GO" id="GO:0009165">
    <property type="term" value="P:nucleotide biosynthetic process"/>
    <property type="evidence" value="ECO:0007669"/>
    <property type="project" value="UniProtKB-KW"/>
</dbReference>
<evidence type="ECO:0000313" key="5">
    <source>
        <dbReference type="EMBL" id="PIU33648.1"/>
    </source>
</evidence>
<name>A0A2M6YQS0_9BACT</name>
<keyword evidence="1" id="KW-0808">Transferase</keyword>
<dbReference type="SUPFAM" id="SSF52540">
    <property type="entry name" value="P-loop containing nucleoside triphosphate hydrolases"/>
    <property type="match status" value="1"/>
</dbReference>
<dbReference type="InterPro" id="IPR000850">
    <property type="entry name" value="Adenylat/UMP-CMP_kin"/>
</dbReference>
<keyword evidence="2" id="KW-0545">Nucleotide biosynthesis</keyword>
<dbReference type="AlphaFoldDB" id="A0A2M6YQS0"/>
<keyword evidence="4" id="KW-0418">Kinase</keyword>
<dbReference type="EMBL" id="PEWZ01000135">
    <property type="protein sequence ID" value="PIU33648.1"/>
    <property type="molecule type" value="Genomic_DNA"/>
</dbReference>
<evidence type="ECO:0000256" key="1">
    <source>
        <dbReference type="ARBA" id="ARBA00022679"/>
    </source>
</evidence>
<evidence type="ECO:0008006" key="7">
    <source>
        <dbReference type="Google" id="ProtNLM"/>
    </source>
</evidence>
<evidence type="ECO:0000256" key="3">
    <source>
        <dbReference type="ARBA" id="ARBA00022741"/>
    </source>
</evidence>
<keyword evidence="3" id="KW-0547">Nucleotide-binding</keyword>